<evidence type="ECO:0000313" key="1">
    <source>
        <dbReference type="EMBL" id="MFM9327968.1"/>
    </source>
</evidence>
<protein>
    <submittedName>
        <fullName evidence="1">DUF3102 domain-containing protein</fullName>
    </submittedName>
</protein>
<keyword evidence="2" id="KW-1185">Reference proteome</keyword>
<proteinExistence type="predicted"/>
<dbReference type="EMBL" id="JBJURJ010000003">
    <property type="protein sequence ID" value="MFM9327968.1"/>
    <property type="molecule type" value="Genomic_DNA"/>
</dbReference>
<name>A0ACC7NTK4_9BACL</name>
<comment type="caution">
    <text evidence="1">The sequence shown here is derived from an EMBL/GenBank/DDBJ whole genome shotgun (WGS) entry which is preliminary data.</text>
</comment>
<organism evidence="1 2">
    <name type="scientific">Paenibacillus mesotrionivorans</name>
    <dbReference type="NCBI Taxonomy" id="3160968"/>
    <lineage>
        <taxon>Bacteria</taxon>
        <taxon>Bacillati</taxon>
        <taxon>Bacillota</taxon>
        <taxon>Bacilli</taxon>
        <taxon>Bacillales</taxon>
        <taxon>Paenibacillaceae</taxon>
        <taxon>Paenibacillus</taxon>
    </lineage>
</organism>
<evidence type="ECO:0000313" key="2">
    <source>
        <dbReference type="Proteomes" id="UP001631969"/>
    </source>
</evidence>
<dbReference type="Proteomes" id="UP001631969">
    <property type="component" value="Unassembled WGS sequence"/>
</dbReference>
<accession>A0ACC7NTK4</accession>
<sequence length="249" mass="28569">MAKQLVTLSSDLTVITAEINSYKRIAGDAIFEIGRRLKHVKENDLVHGQFGEWLEQLDIHPRIAQQMMKVSDHSQLKTSTYSHLGLKALYEIATLPPEERERDHTLKSGETKSPAEMTVRELREVKEALRKAEDTLKAAEEARKMAEDRAEQVADENAVLRGTVESLASTPPPLPRIEVQTEYVADPTLSDRLKRYEARYGVYNASSRRFNMNQREHKRSCRVTPFLALLRQKPRRIRLFYILTSVLNG</sequence>
<gene>
    <name evidence="1" type="ORF">ACI1P1_06570</name>
</gene>
<reference evidence="1" key="1">
    <citation type="submission" date="2024-12" db="EMBL/GenBank/DDBJ databases">
        <authorList>
            <person name="Wu N."/>
        </authorList>
    </citation>
    <scope>NUCLEOTIDE SEQUENCE</scope>
    <source>
        <strain evidence="1">P15</strain>
    </source>
</reference>